<gene>
    <name evidence="1" type="ORF">Nepgr_002453</name>
</gene>
<sequence length="165" mass="18768">MWEAGYGWRLEICNGNHKLWCLVENFEVVGPHFPVTSNIKLQQEISTRDSYNFPKPQFSCRRHKVLAFNFEKLYNAIIYEGIVADLREALAAFSILILRLMSTGSTSDSAWFKYYSIPDAPSISSIPQVIQGHHDSQTAFASRQLNREALHDATDCRDALAQSLN</sequence>
<keyword evidence="2" id="KW-1185">Reference proteome</keyword>
<protein>
    <submittedName>
        <fullName evidence="1">Uncharacterized protein</fullName>
    </submittedName>
</protein>
<dbReference type="Proteomes" id="UP001279734">
    <property type="component" value="Unassembled WGS sequence"/>
</dbReference>
<dbReference type="EMBL" id="BSYO01000002">
    <property type="protein sequence ID" value="GMH00614.1"/>
    <property type="molecule type" value="Genomic_DNA"/>
</dbReference>
<organism evidence="1 2">
    <name type="scientific">Nepenthes gracilis</name>
    <name type="common">Slender pitcher plant</name>
    <dbReference type="NCBI Taxonomy" id="150966"/>
    <lineage>
        <taxon>Eukaryota</taxon>
        <taxon>Viridiplantae</taxon>
        <taxon>Streptophyta</taxon>
        <taxon>Embryophyta</taxon>
        <taxon>Tracheophyta</taxon>
        <taxon>Spermatophyta</taxon>
        <taxon>Magnoliopsida</taxon>
        <taxon>eudicotyledons</taxon>
        <taxon>Gunneridae</taxon>
        <taxon>Pentapetalae</taxon>
        <taxon>Caryophyllales</taxon>
        <taxon>Nepenthaceae</taxon>
        <taxon>Nepenthes</taxon>
    </lineage>
</organism>
<accession>A0AAD3P6A1</accession>
<evidence type="ECO:0000313" key="1">
    <source>
        <dbReference type="EMBL" id="GMH00614.1"/>
    </source>
</evidence>
<evidence type="ECO:0000313" key="2">
    <source>
        <dbReference type="Proteomes" id="UP001279734"/>
    </source>
</evidence>
<comment type="caution">
    <text evidence="1">The sequence shown here is derived from an EMBL/GenBank/DDBJ whole genome shotgun (WGS) entry which is preliminary data.</text>
</comment>
<reference evidence="1" key="1">
    <citation type="submission" date="2023-05" db="EMBL/GenBank/DDBJ databases">
        <title>Nepenthes gracilis genome sequencing.</title>
        <authorList>
            <person name="Fukushima K."/>
        </authorList>
    </citation>
    <scope>NUCLEOTIDE SEQUENCE</scope>
    <source>
        <strain evidence="1">SING2019-196</strain>
    </source>
</reference>
<name>A0AAD3P6A1_NEPGR</name>
<dbReference type="AlphaFoldDB" id="A0AAD3P6A1"/>
<proteinExistence type="predicted"/>